<organism evidence="3 4">
    <name type="scientific">Curtobacterium caseinilyticum</name>
    <dbReference type="NCBI Taxonomy" id="3055137"/>
    <lineage>
        <taxon>Bacteria</taxon>
        <taxon>Bacillati</taxon>
        <taxon>Actinomycetota</taxon>
        <taxon>Actinomycetes</taxon>
        <taxon>Micrococcales</taxon>
        <taxon>Microbacteriaceae</taxon>
        <taxon>Curtobacterium</taxon>
    </lineage>
</organism>
<protein>
    <submittedName>
        <fullName evidence="3">Glycosyltransferase</fullName>
        <ecNumber evidence="3">2.4.-.-</ecNumber>
    </submittedName>
</protein>
<evidence type="ECO:0000256" key="1">
    <source>
        <dbReference type="ARBA" id="ARBA00022676"/>
    </source>
</evidence>
<dbReference type="Gene3D" id="3.40.50.2000">
    <property type="entry name" value="Glycogen Phosphorylase B"/>
    <property type="match status" value="1"/>
</dbReference>
<accession>A0ABT7TR07</accession>
<gene>
    <name evidence="3" type="ORF">QUG93_10070</name>
</gene>
<dbReference type="SUPFAM" id="SSF53756">
    <property type="entry name" value="UDP-Glycosyltransferase/glycogen phosphorylase"/>
    <property type="match status" value="1"/>
</dbReference>
<reference evidence="3 4" key="1">
    <citation type="submission" date="2023-06" db="EMBL/GenBank/DDBJ databases">
        <authorList>
            <person name="Feng G."/>
            <person name="Li J."/>
            <person name="Zhu H."/>
        </authorList>
    </citation>
    <scope>NUCLEOTIDE SEQUENCE [LARGE SCALE GENOMIC DNA]</scope>
    <source>
        <strain evidence="3 4">RHCKG28</strain>
    </source>
</reference>
<evidence type="ECO:0000313" key="4">
    <source>
        <dbReference type="Proteomes" id="UP001236404"/>
    </source>
</evidence>
<dbReference type="Proteomes" id="UP001236404">
    <property type="component" value="Unassembled WGS sequence"/>
</dbReference>
<keyword evidence="2 3" id="KW-0808">Transferase</keyword>
<dbReference type="EC" id="2.4.-.-" evidence="3"/>
<comment type="caution">
    <text evidence="3">The sequence shown here is derived from an EMBL/GenBank/DDBJ whole genome shotgun (WGS) entry which is preliminary data.</text>
</comment>
<evidence type="ECO:0000256" key="2">
    <source>
        <dbReference type="ARBA" id="ARBA00022679"/>
    </source>
</evidence>
<keyword evidence="4" id="KW-1185">Reference proteome</keyword>
<dbReference type="Pfam" id="PF13692">
    <property type="entry name" value="Glyco_trans_1_4"/>
    <property type="match status" value="1"/>
</dbReference>
<dbReference type="PANTHER" id="PTHR12526">
    <property type="entry name" value="GLYCOSYLTRANSFERASE"/>
    <property type="match status" value="1"/>
</dbReference>
<dbReference type="PANTHER" id="PTHR12526:SF510">
    <property type="entry name" value="D-INOSITOL 3-PHOSPHATE GLYCOSYLTRANSFERASE"/>
    <property type="match status" value="1"/>
</dbReference>
<proteinExistence type="predicted"/>
<dbReference type="EMBL" id="JAUCMN010000006">
    <property type="protein sequence ID" value="MDM7892032.1"/>
    <property type="molecule type" value="Genomic_DNA"/>
</dbReference>
<evidence type="ECO:0000313" key="3">
    <source>
        <dbReference type="EMBL" id="MDM7892032.1"/>
    </source>
</evidence>
<dbReference type="RefSeq" id="WP_289473769.1">
    <property type="nucleotide sequence ID" value="NZ_JAUCMN010000006.1"/>
</dbReference>
<name>A0ABT7TR07_9MICO</name>
<dbReference type="GO" id="GO:0016757">
    <property type="term" value="F:glycosyltransferase activity"/>
    <property type="evidence" value="ECO:0007669"/>
    <property type="project" value="UniProtKB-KW"/>
</dbReference>
<keyword evidence="1 3" id="KW-0328">Glycosyltransferase</keyword>
<sequence>MTPPPDSIRLVPELRAVHLERTPQMTAAVSLYCGLKYDLDGLPIPPEHERVSILGAARRLFSAQQRTLELPEPLWMRFLPAWLLLSSSWRFGALVARRRRRTVVHAMELTPLPRLLGGRRPTSRVTTACTAALLGLVIRSSVDRICFASGPARDLYHSLPFVAGVEYRTILELPSPGPGTASRAVPSSVAFAGLLADRSGVHELMRAWPAVEQARPDAHLVVLGGGPLLEEVRSWAALAPSSRSVLGQVTRDEVLSHFARTQVVVAPSVPDGRWTEQIGLPIKEGLAVGATVVTTAQTGLAPWLEEHGHVVLPVDGHRVPDLTAGLLRAINAPLPRADVIAALPAVDGRIESDRWLHDVS</sequence>